<comment type="caution">
    <text evidence="5">The sequence shown here is derived from an EMBL/GenBank/DDBJ whole genome shotgun (WGS) entry which is preliminary data.</text>
</comment>
<dbReference type="GO" id="GO:0006633">
    <property type="term" value="P:fatty acid biosynthetic process"/>
    <property type="evidence" value="ECO:0007669"/>
    <property type="project" value="UniProtKB-KW"/>
</dbReference>
<name>A0A3E0U5D5_9GAMM</name>
<organism evidence="5 6">
    <name type="scientific">Thalassotalea euphylliae</name>
    <dbReference type="NCBI Taxonomy" id="1655234"/>
    <lineage>
        <taxon>Bacteria</taxon>
        <taxon>Pseudomonadati</taxon>
        <taxon>Pseudomonadota</taxon>
        <taxon>Gammaproteobacteria</taxon>
        <taxon>Alteromonadales</taxon>
        <taxon>Colwelliaceae</taxon>
        <taxon>Thalassotalea</taxon>
    </lineage>
</organism>
<sequence length="176" mass="20248">MGDFVKGNHLEYLPGQIRQGVYLHRAIDKFTDSHPQVAALKTLLSPQRKRFAGIVNDIVFDHLLAKYWHQYCKVPLSEFAELRYQELSAHKTHMPEKMASMVSRMIDGNWLVEYQSPQSVAGAINGVSRRIRFDNKLAGAAEEVMPVLGEYEQAFSTFFPDLQVFVQEYIDDKRLN</sequence>
<keyword evidence="1" id="KW-0444">Lipid biosynthesis</keyword>
<dbReference type="GO" id="GO:0008770">
    <property type="term" value="F:[acyl-carrier-protein] phosphodiesterase activity"/>
    <property type="evidence" value="ECO:0007669"/>
    <property type="project" value="InterPro"/>
</dbReference>
<evidence type="ECO:0000313" key="6">
    <source>
        <dbReference type="Proteomes" id="UP000256899"/>
    </source>
</evidence>
<dbReference type="AlphaFoldDB" id="A0A3E0U5D5"/>
<keyword evidence="2" id="KW-0378">Hydrolase</keyword>
<dbReference type="InterPro" id="IPR007431">
    <property type="entry name" value="ACP_PD"/>
</dbReference>
<keyword evidence="6" id="KW-1185">Reference proteome</keyword>
<evidence type="ECO:0000256" key="2">
    <source>
        <dbReference type="ARBA" id="ARBA00022801"/>
    </source>
</evidence>
<proteinExistence type="predicted"/>
<dbReference type="PANTHER" id="PTHR38764">
    <property type="entry name" value="ACYL CARRIER PROTEIN PHOSPHODIESTERASE"/>
    <property type="match status" value="1"/>
</dbReference>
<keyword evidence="4" id="KW-0276">Fatty acid metabolism</keyword>
<evidence type="ECO:0000256" key="3">
    <source>
        <dbReference type="ARBA" id="ARBA00023098"/>
    </source>
</evidence>
<dbReference type="EMBL" id="QUOT01000001">
    <property type="protein sequence ID" value="REL32156.1"/>
    <property type="molecule type" value="Genomic_DNA"/>
</dbReference>
<dbReference type="Pfam" id="PF04336">
    <property type="entry name" value="ACP_PD"/>
    <property type="match status" value="1"/>
</dbReference>
<evidence type="ECO:0000313" key="5">
    <source>
        <dbReference type="EMBL" id="REL32156.1"/>
    </source>
</evidence>
<evidence type="ECO:0000256" key="1">
    <source>
        <dbReference type="ARBA" id="ARBA00022516"/>
    </source>
</evidence>
<gene>
    <name evidence="5" type="ORF">DXX94_16310</name>
</gene>
<protein>
    <submittedName>
        <fullName evidence="5">DUF479 domain-containing protein</fullName>
    </submittedName>
</protein>
<evidence type="ECO:0000256" key="4">
    <source>
        <dbReference type="ARBA" id="ARBA00023160"/>
    </source>
</evidence>
<keyword evidence="4" id="KW-0275">Fatty acid biosynthesis</keyword>
<keyword evidence="3" id="KW-0443">Lipid metabolism</keyword>
<accession>A0A3E0U5D5</accession>
<dbReference type="PANTHER" id="PTHR38764:SF1">
    <property type="entry name" value="ACYL CARRIER PROTEIN PHOSPHODIESTERASE"/>
    <property type="match status" value="1"/>
</dbReference>
<reference evidence="6" key="1">
    <citation type="submission" date="2018-08" db="EMBL/GenBank/DDBJ databases">
        <title>Thalassotalea euphylliae genome.</title>
        <authorList>
            <person name="Summers S."/>
            <person name="Rice S.A."/>
            <person name="Freckelton M.L."/>
            <person name="Nedved B.T."/>
            <person name="Hadfield M.G."/>
        </authorList>
    </citation>
    <scope>NUCLEOTIDE SEQUENCE [LARGE SCALE GENOMIC DNA]</scope>
    <source>
        <strain evidence="6">H3</strain>
    </source>
</reference>
<dbReference type="Proteomes" id="UP000256899">
    <property type="component" value="Unassembled WGS sequence"/>
</dbReference>